<dbReference type="InterPro" id="IPR023030">
    <property type="entry name" value="Bifunc_HldE"/>
</dbReference>
<comment type="pathway">
    <text evidence="12">Nucleotide-sugar biosynthesis; ADP-L-glycero-beta-D-manno-heptose biosynthesis; ADP-L-glycero-beta-D-manno-heptose from D-glycero-beta-D-manno-heptose 7-phosphate: step 3/4.</text>
</comment>
<dbReference type="NCBIfam" id="TIGR02198">
    <property type="entry name" value="rfaE_dom_I"/>
    <property type="match status" value="1"/>
</dbReference>
<dbReference type="GO" id="GO:0005524">
    <property type="term" value="F:ATP binding"/>
    <property type="evidence" value="ECO:0007669"/>
    <property type="project" value="UniProtKB-UniRule"/>
</dbReference>
<sequence>MANDSSADLGAYVKKLSRASVLVVGDAMLDRYVYGEVNRVSPEAPVPILTVTREVAMPGGAGNVVRNLTALDTSAAFVSVVGDDQAGSDLTGLIGGQERVEPWLLVQNGRTTTLKTRYIAQGQHLIRADREETLALPEKLSERLIRIALDAMAATSVTVLSDYRKGVLSAPVCVALIEGAKKLGRPLIVDPKGRDYERYRGADVLTPNRKELAEATGMPVDTEAQIVAAAQALREKHEFGAVLVTRSEDGMSLITSAEVRHYPGEAREVFDVSGAGDTVVAALAAAIAAEVPLPEAARLANIAAGIVVGKVGTAVARPSDILSHIAPATGALQKVVTASAAAEMAERWRLRGYKVGFTNGCFDLLHPGHVHLLEQCRAMCDRLIVGINSDASVSRLKGPTRPAQGEAARAAVLASLASVDLVCVFDEDTPIELIKRIRPDMLIKGADYTRETVVGADLVEGWGGSVALADLLPGHSTTATLARLRG</sequence>
<comment type="caution">
    <text evidence="15">The sequence shown here is derived from an EMBL/GenBank/DDBJ whole genome shotgun (WGS) entry which is preliminary data.</text>
</comment>
<keyword evidence="9 12" id="KW-0511">Multifunctional enzyme</keyword>
<dbReference type="GO" id="GO:0016773">
    <property type="term" value="F:phosphotransferase activity, alcohol group as acceptor"/>
    <property type="evidence" value="ECO:0007669"/>
    <property type="project" value="InterPro"/>
</dbReference>
<dbReference type="PROSITE" id="PS00584">
    <property type="entry name" value="PFKB_KINASES_2"/>
    <property type="match status" value="1"/>
</dbReference>
<dbReference type="EMBL" id="BANC01000068">
    <property type="protein sequence ID" value="GAN81007.1"/>
    <property type="molecule type" value="Genomic_DNA"/>
</dbReference>
<evidence type="ECO:0000256" key="11">
    <source>
        <dbReference type="ARBA" id="ARBA00047428"/>
    </source>
</evidence>
<evidence type="ECO:0000313" key="16">
    <source>
        <dbReference type="Proteomes" id="UP000032668"/>
    </source>
</evidence>
<dbReference type="OrthoDB" id="9802794at2"/>
<keyword evidence="8 12" id="KW-0067">ATP-binding</keyword>
<dbReference type="PANTHER" id="PTHR46969:SF1">
    <property type="entry name" value="BIFUNCTIONAL PROTEIN HLDE"/>
    <property type="match status" value="1"/>
</dbReference>
<organism evidence="15 16">
    <name type="scientific">Acidocella aminolytica 101 = DSM 11237</name>
    <dbReference type="NCBI Taxonomy" id="1120923"/>
    <lineage>
        <taxon>Bacteria</taxon>
        <taxon>Pseudomonadati</taxon>
        <taxon>Pseudomonadota</taxon>
        <taxon>Alphaproteobacteria</taxon>
        <taxon>Acetobacterales</taxon>
        <taxon>Acidocellaceae</taxon>
        <taxon>Acidocella</taxon>
    </lineage>
</organism>
<evidence type="ECO:0000259" key="14">
    <source>
        <dbReference type="Pfam" id="PF01467"/>
    </source>
</evidence>
<dbReference type="SUPFAM" id="SSF52374">
    <property type="entry name" value="Nucleotidylyl transferase"/>
    <property type="match status" value="1"/>
</dbReference>
<evidence type="ECO:0000256" key="8">
    <source>
        <dbReference type="ARBA" id="ARBA00022840"/>
    </source>
</evidence>
<feature type="region of interest" description="Ribokinase" evidence="12">
    <location>
        <begin position="1"/>
        <end position="331"/>
    </location>
</feature>
<dbReference type="Gene3D" id="3.40.1190.20">
    <property type="match status" value="1"/>
</dbReference>
<accession>A0A0D6PH57</accession>
<dbReference type="STRING" id="1120923.SAMN02746095_01499"/>
<keyword evidence="7 12" id="KW-0418">Kinase</keyword>
<feature type="region of interest" description="Cytidylyltransferase" evidence="12">
    <location>
        <begin position="357"/>
        <end position="486"/>
    </location>
</feature>
<evidence type="ECO:0000256" key="5">
    <source>
        <dbReference type="ARBA" id="ARBA00022695"/>
    </source>
</evidence>
<feature type="binding site" evidence="12">
    <location>
        <begin position="208"/>
        <end position="211"/>
    </location>
    <ligand>
        <name>ATP</name>
        <dbReference type="ChEBI" id="CHEBI:30616"/>
    </ligand>
</feature>
<comment type="function">
    <text evidence="1 12">Catalyzes the phosphorylation of D-glycero-D-manno-heptose 7-phosphate at the C-1 position to selectively form D-glycero-beta-D-manno-heptose-1,7-bisphosphate.</text>
</comment>
<dbReference type="HAMAP" id="MF_01603">
    <property type="entry name" value="HldE"/>
    <property type="match status" value="1"/>
</dbReference>
<evidence type="ECO:0000256" key="1">
    <source>
        <dbReference type="ARBA" id="ARBA00002319"/>
    </source>
</evidence>
<dbReference type="Pfam" id="PF01467">
    <property type="entry name" value="CTP_transf_like"/>
    <property type="match status" value="1"/>
</dbReference>
<protein>
    <recommendedName>
        <fullName evidence="12">Bifunctional protein HldE</fullName>
    </recommendedName>
    <domain>
        <recommendedName>
            <fullName evidence="12">D-beta-D-heptose 7-phosphate kinase</fullName>
            <ecNumber evidence="12">2.7.1.167</ecNumber>
        </recommendedName>
        <alternativeName>
            <fullName evidence="12">D-beta-D-heptose 7-phosphotransferase</fullName>
        </alternativeName>
        <alternativeName>
            <fullName evidence="12">D-glycero-beta-D-manno-heptose-7-phosphate kinase</fullName>
        </alternativeName>
    </domain>
    <domain>
        <recommendedName>
            <fullName evidence="12">D-beta-D-heptose 1-phosphate adenylyltransferase</fullName>
            <ecNumber evidence="12">2.7.7.70</ecNumber>
        </recommendedName>
        <alternativeName>
            <fullName evidence="12">D-glycero-beta-D-manno-heptose 1-phosphate adenylyltransferase</fullName>
        </alternativeName>
    </domain>
</protein>
<reference evidence="15 16" key="1">
    <citation type="submission" date="2012-11" db="EMBL/GenBank/DDBJ databases">
        <title>Whole genome sequence of Acidocella aminolytica 101 = DSM 11237.</title>
        <authorList>
            <person name="Azuma Y."/>
            <person name="Higashiura N."/>
            <person name="Hirakawa H."/>
            <person name="Matsushita K."/>
        </authorList>
    </citation>
    <scope>NUCLEOTIDE SEQUENCE [LARGE SCALE GENOMIC DNA]</scope>
    <source>
        <strain evidence="16">101 / DSM 11237</strain>
    </source>
</reference>
<dbReference type="GO" id="GO:0033785">
    <property type="term" value="F:heptose 7-phosphate kinase activity"/>
    <property type="evidence" value="ECO:0007669"/>
    <property type="project" value="UniProtKB-UniRule"/>
</dbReference>
<evidence type="ECO:0000256" key="4">
    <source>
        <dbReference type="ARBA" id="ARBA00022679"/>
    </source>
</evidence>
<dbReference type="CDD" id="cd01172">
    <property type="entry name" value="RfaE_like"/>
    <property type="match status" value="1"/>
</dbReference>
<feature type="domain" description="Carbohydrate kinase PfkB" evidence="13">
    <location>
        <begin position="19"/>
        <end position="317"/>
    </location>
</feature>
<dbReference type="AlphaFoldDB" id="A0A0D6PH57"/>
<dbReference type="Gene3D" id="3.40.50.620">
    <property type="entry name" value="HUPs"/>
    <property type="match status" value="1"/>
</dbReference>
<dbReference type="NCBIfam" id="TIGR02199">
    <property type="entry name" value="rfaE_dom_II"/>
    <property type="match status" value="1"/>
</dbReference>
<dbReference type="InterPro" id="IPR011914">
    <property type="entry name" value="RfaE_dom_II"/>
</dbReference>
<evidence type="ECO:0000256" key="2">
    <source>
        <dbReference type="ARBA" id="ARBA00003753"/>
    </source>
</evidence>
<comment type="pathway">
    <text evidence="3">Bacterial outer membrane biogenesis; LPS core biosynthesis.</text>
</comment>
<gene>
    <name evidence="12" type="primary">hldE</name>
    <name evidence="15" type="ORF">Aam_070_009</name>
</gene>
<evidence type="ECO:0000256" key="3">
    <source>
        <dbReference type="ARBA" id="ARBA00004713"/>
    </source>
</evidence>
<feature type="active site" evidence="12">
    <location>
        <position position="277"/>
    </location>
</feature>
<comment type="subunit">
    <text evidence="12">Homodimer.</text>
</comment>
<dbReference type="InterPro" id="IPR011913">
    <property type="entry name" value="RfaE_dom_I"/>
</dbReference>
<dbReference type="InterPro" id="IPR014729">
    <property type="entry name" value="Rossmann-like_a/b/a_fold"/>
</dbReference>
<feature type="domain" description="Cytidyltransferase-like" evidence="14">
    <location>
        <begin position="357"/>
        <end position="452"/>
    </location>
</feature>
<dbReference type="SUPFAM" id="SSF53613">
    <property type="entry name" value="Ribokinase-like"/>
    <property type="match status" value="1"/>
</dbReference>
<dbReference type="GO" id="GO:0097171">
    <property type="term" value="P:ADP-L-glycero-beta-D-manno-heptose biosynthetic process"/>
    <property type="evidence" value="ECO:0007669"/>
    <property type="project" value="UniProtKB-UniPathway"/>
</dbReference>
<keyword evidence="5 12" id="KW-0548">Nucleotidyltransferase</keyword>
<name>A0A0D6PH57_9PROT</name>
<comment type="catalytic activity">
    <reaction evidence="11 12">
        <text>D-glycero-beta-D-manno-heptose 1-phosphate + ATP + H(+) = ADP-D-glycero-beta-D-manno-heptose + diphosphate</text>
        <dbReference type="Rhea" id="RHEA:27465"/>
        <dbReference type="ChEBI" id="CHEBI:15378"/>
        <dbReference type="ChEBI" id="CHEBI:30616"/>
        <dbReference type="ChEBI" id="CHEBI:33019"/>
        <dbReference type="ChEBI" id="CHEBI:59967"/>
        <dbReference type="ChEBI" id="CHEBI:61593"/>
        <dbReference type="EC" id="2.7.7.70"/>
    </reaction>
</comment>
<keyword evidence="10 12" id="KW-0119">Carbohydrate metabolism</keyword>
<dbReference type="GO" id="GO:0009244">
    <property type="term" value="P:lipopolysaccharide core region biosynthetic process"/>
    <property type="evidence" value="ECO:0007669"/>
    <property type="project" value="UniProtKB-UniPathway"/>
</dbReference>
<evidence type="ECO:0000256" key="10">
    <source>
        <dbReference type="ARBA" id="ARBA00023277"/>
    </source>
</evidence>
<dbReference type="InterPro" id="IPR004821">
    <property type="entry name" value="Cyt_trans-like"/>
</dbReference>
<dbReference type="PANTHER" id="PTHR46969">
    <property type="entry name" value="BIFUNCTIONAL PROTEIN HLDE"/>
    <property type="match status" value="1"/>
</dbReference>
<dbReference type="InterPro" id="IPR002173">
    <property type="entry name" value="Carboh/pur_kinase_PfkB_CS"/>
</dbReference>
<dbReference type="Proteomes" id="UP000032668">
    <property type="component" value="Unassembled WGS sequence"/>
</dbReference>
<dbReference type="InterPro" id="IPR029056">
    <property type="entry name" value="Ribokinase-like"/>
</dbReference>
<dbReference type="Pfam" id="PF00294">
    <property type="entry name" value="PfkB"/>
    <property type="match status" value="1"/>
</dbReference>
<evidence type="ECO:0000256" key="6">
    <source>
        <dbReference type="ARBA" id="ARBA00022741"/>
    </source>
</evidence>
<dbReference type="UniPathway" id="UPA00958"/>
<comment type="similarity">
    <text evidence="12">In the C-terminal section; belongs to the cytidylyltransferase family.</text>
</comment>
<comment type="pathway">
    <text evidence="12">Nucleotide-sugar biosynthesis; ADP-L-glycero-beta-D-manno-heptose biosynthesis; ADP-L-glycero-beta-D-manno-heptose from D-glycero-beta-D-manno-heptose 7-phosphate: step 1/4.</text>
</comment>
<keyword evidence="6 12" id="KW-0547">Nucleotide-binding</keyword>
<evidence type="ECO:0000256" key="7">
    <source>
        <dbReference type="ARBA" id="ARBA00022777"/>
    </source>
</evidence>
<dbReference type="EC" id="2.7.1.167" evidence="12"/>
<comment type="similarity">
    <text evidence="12">In the N-terminal section; belongs to the carbohydrate kinase PfkB family.</text>
</comment>
<dbReference type="UniPathway" id="UPA00356">
    <property type="reaction ID" value="UER00437"/>
</dbReference>
<evidence type="ECO:0000259" key="13">
    <source>
        <dbReference type="Pfam" id="PF00294"/>
    </source>
</evidence>
<dbReference type="RefSeq" id="WP_048879393.1">
    <property type="nucleotide sequence ID" value="NZ_BANC01000068.1"/>
</dbReference>
<dbReference type="InterPro" id="IPR011611">
    <property type="entry name" value="PfkB_dom"/>
</dbReference>
<dbReference type="GO" id="GO:0005829">
    <property type="term" value="C:cytosol"/>
    <property type="evidence" value="ECO:0007669"/>
    <property type="project" value="TreeGrafter"/>
</dbReference>
<comment type="function">
    <text evidence="2 12">Catalyzes the ADP transfer from ATP to D-glycero-beta-D-manno-heptose 1-phosphate, yielding ADP-D-glycero-beta-D-manno-heptose.</text>
</comment>
<dbReference type="NCBIfam" id="TIGR00125">
    <property type="entry name" value="cyt_tran_rel"/>
    <property type="match status" value="1"/>
</dbReference>
<dbReference type="EC" id="2.7.7.70" evidence="12"/>
<evidence type="ECO:0000256" key="12">
    <source>
        <dbReference type="HAMAP-Rule" id="MF_01603"/>
    </source>
</evidence>
<evidence type="ECO:0000256" key="9">
    <source>
        <dbReference type="ARBA" id="ARBA00023268"/>
    </source>
</evidence>
<keyword evidence="16" id="KW-1185">Reference proteome</keyword>
<keyword evidence="4 12" id="KW-0808">Transferase</keyword>
<evidence type="ECO:0000313" key="15">
    <source>
        <dbReference type="EMBL" id="GAN81007.1"/>
    </source>
</evidence>
<dbReference type="GO" id="GO:0033786">
    <property type="term" value="F:heptose-1-phosphate adenylyltransferase activity"/>
    <property type="evidence" value="ECO:0007669"/>
    <property type="project" value="UniProtKB-UniRule"/>
</dbReference>
<proteinExistence type="inferred from homology"/>
<comment type="catalytic activity">
    <reaction evidence="12">
        <text>D-glycero-beta-D-manno-heptose 7-phosphate + ATP = D-glycero-beta-D-manno-heptose 1,7-bisphosphate + ADP + H(+)</text>
        <dbReference type="Rhea" id="RHEA:27473"/>
        <dbReference type="ChEBI" id="CHEBI:15378"/>
        <dbReference type="ChEBI" id="CHEBI:30616"/>
        <dbReference type="ChEBI" id="CHEBI:60204"/>
        <dbReference type="ChEBI" id="CHEBI:60208"/>
        <dbReference type="ChEBI" id="CHEBI:456216"/>
        <dbReference type="EC" id="2.7.1.167"/>
    </reaction>
</comment>